<protein>
    <submittedName>
        <fullName evidence="3">YdcF family protein</fullName>
    </submittedName>
</protein>
<proteinExistence type="predicted"/>
<feature type="transmembrane region" description="Helical" evidence="1">
    <location>
        <begin position="7"/>
        <end position="30"/>
    </location>
</feature>
<evidence type="ECO:0000313" key="3">
    <source>
        <dbReference type="EMBL" id="MCM2535944.1"/>
    </source>
</evidence>
<dbReference type="Gene3D" id="3.40.50.620">
    <property type="entry name" value="HUPs"/>
    <property type="match status" value="1"/>
</dbReference>
<dbReference type="InterPro" id="IPR051599">
    <property type="entry name" value="Cell_Envelope_Assoc"/>
</dbReference>
<keyword evidence="4" id="KW-1185">Reference proteome</keyword>
<dbReference type="Pfam" id="PF02698">
    <property type="entry name" value="DUF218"/>
    <property type="match status" value="1"/>
</dbReference>
<dbReference type="Proteomes" id="UP001523262">
    <property type="component" value="Unassembled WGS sequence"/>
</dbReference>
<feature type="transmembrane region" description="Helical" evidence="1">
    <location>
        <begin position="36"/>
        <end position="60"/>
    </location>
</feature>
<dbReference type="EMBL" id="JAMQCR010000003">
    <property type="protein sequence ID" value="MCM2535944.1"/>
    <property type="molecule type" value="Genomic_DNA"/>
</dbReference>
<keyword evidence="1" id="KW-0472">Membrane</keyword>
<dbReference type="PANTHER" id="PTHR30336:SF4">
    <property type="entry name" value="ENVELOPE BIOGENESIS FACTOR ELYC"/>
    <property type="match status" value="1"/>
</dbReference>
<dbReference type="PANTHER" id="PTHR30336">
    <property type="entry name" value="INNER MEMBRANE PROTEIN, PROBABLE PERMEASE"/>
    <property type="match status" value="1"/>
</dbReference>
<organism evidence="3 4">
    <name type="scientific">Neobacillus pocheonensis</name>
    <dbReference type="NCBI Taxonomy" id="363869"/>
    <lineage>
        <taxon>Bacteria</taxon>
        <taxon>Bacillati</taxon>
        <taxon>Bacillota</taxon>
        <taxon>Bacilli</taxon>
        <taxon>Bacillales</taxon>
        <taxon>Bacillaceae</taxon>
        <taxon>Neobacillus</taxon>
    </lineage>
</organism>
<name>A0ABT0WK82_9BACI</name>
<accession>A0ABT0WK82</accession>
<dbReference type="CDD" id="cd06259">
    <property type="entry name" value="YdcF-like"/>
    <property type="match status" value="1"/>
</dbReference>
<dbReference type="InterPro" id="IPR003848">
    <property type="entry name" value="DUF218"/>
</dbReference>
<comment type="caution">
    <text evidence="3">The sequence shown here is derived from an EMBL/GenBank/DDBJ whole genome shotgun (WGS) entry which is preliminary data.</text>
</comment>
<evidence type="ECO:0000256" key="1">
    <source>
        <dbReference type="SAM" id="Phobius"/>
    </source>
</evidence>
<reference evidence="3 4" key="1">
    <citation type="submission" date="2022-06" db="EMBL/GenBank/DDBJ databases">
        <authorList>
            <person name="Jeon C.O."/>
        </authorList>
    </citation>
    <scope>NUCLEOTIDE SEQUENCE [LARGE SCALE GENOMIC DNA]</scope>
    <source>
        <strain evidence="3 4">KCTC 13943</strain>
    </source>
</reference>
<sequence>MAYIIKFIYGFVLPPGIFVVFLLIVGILLYRREKTIAKLLLLIAFLFYVCIIPLTGKVLIQSLEQRYNPPSQIKGDVIVMLGGGATLDTPNFDDKGQIYSEAANRLLTVLRLYQKTNLPILLSGGQVYSDSGNEAEISLGVPESKIILENKSINTEENAKFTKILLNKYGLHHPVLVTSAYHMERAVLNFKKYNIDVQPYPTDYQTSRKLSLYVNQFTPSINELTFSAAKEYIGIFSLKFH</sequence>
<feature type="domain" description="DUF218" evidence="2">
    <location>
        <begin position="76"/>
        <end position="234"/>
    </location>
</feature>
<gene>
    <name evidence="3" type="ORF">NDK43_31205</name>
</gene>
<keyword evidence="1" id="KW-1133">Transmembrane helix</keyword>
<evidence type="ECO:0000259" key="2">
    <source>
        <dbReference type="Pfam" id="PF02698"/>
    </source>
</evidence>
<keyword evidence="1" id="KW-0812">Transmembrane</keyword>
<evidence type="ECO:0000313" key="4">
    <source>
        <dbReference type="Proteomes" id="UP001523262"/>
    </source>
</evidence>
<dbReference type="InterPro" id="IPR014729">
    <property type="entry name" value="Rossmann-like_a/b/a_fold"/>
</dbReference>